<dbReference type="Proteomes" id="UP000199438">
    <property type="component" value="Unassembled WGS sequence"/>
</dbReference>
<feature type="domain" description="NAD-dependent epimerase/dehydratase" evidence="1">
    <location>
        <begin position="2"/>
        <end position="232"/>
    </location>
</feature>
<evidence type="ECO:0000313" key="3">
    <source>
        <dbReference type="Proteomes" id="UP000199438"/>
    </source>
</evidence>
<dbReference type="GO" id="GO:0004029">
    <property type="term" value="F:aldehyde dehydrogenase (NAD+) activity"/>
    <property type="evidence" value="ECO:0007669"/>
    <property type="project" value="TreeGrafter"/>
</dbReference>
<evidence type="ECO:0000259" key="1">
    <source>
        <dbReference type="Pfam" id="PF01370"/>
    </source>
</evidence>
<organism evidence="2 3">
    <name type="scientific">Zunongwangia mangrovi</name>
    <dbReference type="NCBI Taxonomy" id="1334022"/>
    <lineage>
        <taxon>Bacteria</taxon>
        <taxon>Pseudomonadati</taxon>
        <taxon>Bacteroidota</taxon>
        <taxon>Flavobacteriia</taxon>
        <taxon>Flavobacteriales</taxon>
        <taxon>Flavobacteriaceae</taxon>
        <taxon>Zunongwangia</taxon>
    </lineage>
</organism>
<reference evidence="3" key="1">
    <citation type="submission" date="2016-10" db="EMBL/GenBank/DDBJ databases">
        <authorList>
            <person name="Varghese N."/>
            <person name="Submissions S."/>
        </authorList>
    </citation>
    <scope>NUCLEOTIDE SEQUENCE [LARGE SCALE GENOMIC DNA]</scope>
    <source>
        <strain evidence="3">DSM 24499</strain>
    </source>
</reference>
<dbReference type="PANTHER" id="PTHR48079">
    <property type="entry name" value="PROTEIN YEEZ"/>
    <property type="match status" value="1"/>
</dbReference>
<dbReference type="InterPro" id="IPR001509">
    <property type="entry name" value="Epimerase_deHydtase"/>
</dbReference>
<dbReference type="RefSeq" id="WP_092539519.1">
    <property type="nucleotide sequence ID" value="NZ_FOKV01000001.1"/>
</dbReference>
<dbReference type="InterPro" id="IPR036291">
    <property type="entry name" value="NAD(P)-bd_dom_sf"/>
</dbReference>
<accession>A0A1I1D7K3</accession>
<dbReference type="EMBL" id="FOKV01000001">
    <property type="protein sequence ID" value="SFB70787.1"/>
    <property type="molecule type" value="Genomic_DNA"/>
</dbReference>
<dbReference type="PANTHER" id="PTHR48079:SF6">
    <property type="entry name" value="NAD(P)-BINDING DOMAIN-CONTAINING PROTEIN-RELATED"/>
    <property type="match status" value="1"/>
</dbReference>
<keyword evidence="3" id="KW-1185">Reference proteome</keyword>
<dbReference type="InterPro" id="IPR051783">
    <property type="entry name" value="NAD(P)-dependent_oxidoreduct"/>
</dbReference>
<dbReference type="Gene3D" id="3.40.50.720">
    <property type="entry name" value="NAD(P)-binding Rossmann-like Domain"/>
    <property type="match status" value="1"/>
</dbReference>
<dbReference type="SUPFAM" id="SSF51735">
    <property type="entry name" value="NAD(P)-binding Rossmann-fold domains"/>
    <property type="match status" value="1"/>
</dbReference>
<evidence type="ECO:0000313" key="2">
    <source>
        <dbReference type="EMBL" id="SFB70787.1"/>
    </source>
</evidence>
<dbReference type="STRING" id="1334022.SAMN04487907_101184"/>
<dbReference type="AlphaFoldDB" id="A0A1I1D7K3"/>
<sequence length="345" mass="39149">MILVTGGTGLVGAHLLLKLVEQRNKIKAIYRPESDLHKSLEVFSYYHSKDEAERLFKRIEWVIAEITDVPQLTEAFKDITQVYHCAALVSFNPKDEKALRKINIEGTANIVNLCIDNKIEKLCYVSSIASLGKPIIKPEPTTETTNWNPEGNNSDYAISKYGAEIEVWRASQEGIKVIIVNPGVIIGPGFWNKGSGQLFTRIHKGLNYHFPKGTGFVGVKDVVKAMLQLMSSEIYNEGFILVAENLSFKQVLDFTAESINKPKPQKPLKKWMISIGWFVQKFASFFGYDRSITKSDINGIFQKSTYDNSKVKDKLHFKFTPIKEVIKETGNYFVQDLEKKETTRI</sequence>
<protein>
    <submittedName>
        <fullName evidence="2">Nucleoside-diphosphate-sugar epimerase</fullName>
    </submittedName>
</protein>
<dbReference type="Pfam" id="PF01370">
    <property type="entry name" value="Epimerase"/>
    <property type="match status" value="1"/>
</dbReference>
<dbReference type="OrthoDB" id="596910at2"/>
<proteinExistence type="predicted"/>
<gene>
    <name evidence="2" type="ORF">SAMN04487907_101184</name>
</gene>
<name>A0A1I1D7K3_9FLAO</name>
<dbReference type="GO" id="GO:0005737">
    <property type="term" value="C:cytoplasm"/>
    <property type="evidence" value="ECO:0007669"/>
    <property type="project" value="TreeGrafter"/>
</dbReference>